<feature type="compositionally biased region" description="Polar residues" evidence="1">
    <location>
        <begin position="35"/>
        <end position="54"/>
    </location>
</feature>
<feature type="compositionally biased region" description="Low complexity" evidence="1">
    <location>
        <begin position="761"/>
        <end position="773"/>
    </location>
</feature>
<feature type="compositionally biased region" description="Basic and acidic residues" evidence="1">
    <location>
        <begin position="722"/>
        <end position="737"/>
    </location>
</feature>
<keyword evidence="3" id="KW-1185">Reference proteome</keyword>
<feature type="compositionally biased region" description="Acidic residues" evidence="1">
    <location>
        <begin position="601"/>
        <end position="618"/>
    </location>
</feature>
<name>A0A5C3N2H6_9AGAM</name>
<feature type="compositionally biased region" description="Basic and acidic residues" evidence="1">
    <location>
        <begin position="779"/>
        <end position="793"/>
    </location>
</feature>
<accession>A0A5C3N2H6</accession>
<feature type="compositionally biased region" description="Basic and acidic residues" evidence="1">
    <location>
        <begin position="134"/>
        <end position="166"/>
    </location>
</feature>
<dbReference type="AlphaFoldDB" id="A0A5C3N2H6"/>
<evidence type="ECO:0000313" key="3">
    <source>
        <dbReference type="Proteomes" id="UP000305948"/>
    </source>
</evidence>
<feature type="region of interest" description="Disordered" evidence="1">
    <location>
        <begin position="1"/>
        <end position="279"/>
    </location>
</feature>
<feature type="region of interest" description="Disordered" evidence="1">
    <location>
        <begin position="589"/>
        <end position="793"/>
    </location>
</feature>
<feature type="compositionally biased region" description="Polar residues" evidence="1">
    <location>
        <begin position="675"/>
        <end position="691"/>
    </location>
</feature>
<dbReference type="EMBL" id="ML213510">
    <property type="protein sequence ID" value="TFK51929.1"/>
    <property type="molecule type" value="Genomic_DNA"/>
</dbReference>
<evidence type="ECO:0000313" key="2">
    <source>
        <dbReference type="EMBL" id="TFK51929.1"/>
    </source>
</evidence>
<evidence type="ECO:0000256" key="1">
    <source>
        <dbReference type="SAM" id="MobiDB-lite"/>
    </source>
</evidence>
<dbReference type="OrthoDB" id="3023497at2759"/>
<sequence>MRPSSQRVALLVPSPPGLLMAEERRPRRPEGFPEQTWNSLPRSLQQAVLDNQSRAARPHDSSRDGPNGVPYQSVIDPRLLEADRHRPQLGDQQNWRGGCQSSNNRSHSHPGRDNEELHRKRQREHIQARGRVPQAREHPSNREHEHERNRQQDREWDREWDQEHNNRPGPSRNTGKHYREDSDEDLPEPGRPTSGTWKRRRYEESYSDQQGYHNTHNRQTSQCAPSRPSQSPCLSETEYRERRPQRPKQGRHNAGKTRRIRDLAAGRTQPQCRDSDSEGPLFTRWKELTQPSEQLSESRRAAKLILATRTRCMFRNICGVQESTPWPAVDDIRDGPAPGEEYFTPDFTKNANHPVNREIFDRTAELLMEELKDFDSREDELQDPDVYFNAQTIRALVKKAWDGFKVQAQADRDTLKGEKRCANQATSRRLARCVADCHRLRGVAPEYQKQHGRDPRPMLEVDWIPIYVSSPEKGSGETKQAFRERLGRAAGMPHDAPGMTEQRFGKLKLWERVRSGWASQTHSELIGDLEKLWWELATDQQRQRFTGIRVDTTDHVSNAPPVITPYNLMISRRWWDEHRRTYIDHVSDWFEHGNPPGWEDIPNDGEESSDDDGQDNLAEDIQARGGQRQASDDRGMEELYESEASHERREGHPEHEDVLGDTRVSSLPLAGLSPSRLNSPAVPTTSTSGSSLADDRASGDDNSTGSTTSETSVDSEDQFDMDMGRPDLIESDSDRQKPGLGTRKRSPCDSTVGTSKRRHISPTSSSEETQSSDSSDDTSENHDEQEYEKITRR</sequence>
<organism evidence="2 3">
    <name type="scientific">Heliocybe sulcata</name>
    <dbReference type="NCBI Taxonomy" id="5364"/>
    <lineage>
        <taxon>Eukaryota</taxon>
        <taxon>Fungi</taxon>
        <taxon>Dikarya</taxon>
        <taxon>Basidiomycota</taxon>
        <taxon>Agaricomycotina</taxon>
        <taxon>Agaricomycetes</taxon>
        <taxon>Gloeophyllales</taxon>
        <taxon>Gloeophyllaceae</taxon>
        <taxon>Heliocybe</taxon>
    </lineage>
</organism>
<feature type="compositionally biased region" description="Basic and acidic residues" evidence="1">
    <location>
        <begin position="21"/>
        <end position="31"/>
    </location>
</feature>
<feature type="compositionally biased region" description="Polar residues" evidence="1">
    <location>
        <begin position="90"/>
        <end position="105"/>
    </location>
</feature>
<feature type="compositionally biased region" description="Basic and acidic residues" evidence="1">
    <location>
        <begin position="78"/>
        <end position="88"/>
    </location>
</feature>
<feature type="compositionally biased region" description="Basic and acidic residues" evidence="1">
    <location>
        <begin position="630"/>
        <end position="660"/>
    </location>
</feature>
<feature type="compositionally biased region" description="Polar residues" evidence="1">
    <location>
        <begin position="207"/>
        <end position="234"/>
    </location>
</feature>
<feature type="compositionally biased region" description="Basic residues" evidence="1">
    <location>
        <begin position="245"/>
        <end position="259"/>
    </location>
</feature>
<gene>
    <name evidence="2" type="ORF">OE88DRAFT_1644541</name>
</gene>
<protein>
    <submittedName>
        <fullName evidence="2">Uncharacterized protein</fullName>
    </submittedName>
</protein>
<dbReference type="Proteomes" id="UP000305948">
    <property type="component" value="Unassembled WGS sequence"/>
</dbReference>
<proteinExistence type="predicted"/>
<reference evidence="2 3" key="1">
    <citation type="journal article" date="2019" name="Nat. Ecol. Evol.">
        <title>Megaphylogeny resolves global patterns of mushroom evolution.</title>
        <authorList>
            <person name="Varga T."/>
            <person name="Krizsan K."/>
            <person name="Foldi C."/>
            <person name="Dima B."/>
            <person name="Sanchez-Garcia M."/>
            <person name="Sanchez-Ramirez S."/>
            <person name="Szollosi G.J."/>
            <person name="Szarkandi J.G."/>
            <person name="Papp V."/>
            <person name="Albert L."/>
            <person name="Andreopoulos W."/>
            <person name="Angelini C."/>
            <person name="Antonin V."/>
            <person name="Barry K.W."/>
            <person name="Bougher N.L."/>
            <person name="Buchanan P."/>
            <person name="Buyck B."/>
            <person name="Bense V."/>
            <person name="Catcheside P."/>
            <person name="Chovatia M."/>
            <person name="Cooper J."/>
            <person name="Damon W."/>
            <person name="Desjardin D."/>
            <person name="Finy P."/>
            <person name="Geml J."/>
            <person name="Haridas S."/>
            <person name="Hughes K."/>
            <person name="Justo A."/>
            <person name="Karasinski D."/>
            <person name="Kautmanova I."/>
            <person name="Kiss B."/>
            <person name="Kocsube S."/>
            <person name="Kotiranta H."/>
            <person name="LaButti K.M."/>
            <person name="Lechner B.E."/>
            <person name="Liimatainen K."/>
            <person name="Lipzen A."/>
            <person name="Lukacs Z."/>
            <person name="Mihaltcheva S."/>
            <person name="Morgado L.N."/>
            <person name="Niskanen T."/>
            <person name="Noordeloos M.E."/>
            <person name="Ohm R.A."/>
            <person name="Ortiz-Santana B."/>
            <person name="Ovrebo C."/>
            <person name="Racz N."/>
            <person name="Riley R."/>
            <person name="Savchenko A."/>
            <person name="Shiryaev A."/>
            <person name="Soop K."/>
            <person name="Spirin V."/>
            <person name="Szebenyi C."/>
            <person name="Tomsovsky M."/>
            <person name="Tulloss R.E."/>
            <person name="Uehling J."/>
            <person name="Grigoriev I.V."/>
            <person name="Vagvolgyi C."/>
            <person name="Papp T."/>
            <person name="Martin F.M."/>
            <person name="Miettinen O."/>
            <person name="Hibbett D.S."/>
            <person name="Nagy L.G."/>
        </authorList>
    </citation>
    <scope>NUCLEOTIDE SEQUENCE [LARGE SCALE GENOMIC DNA]</scope>
    <source>
        <strain evidence="2 3">OMC1185</strain>
    </source>
</reference>
<feature type="compositionally biased region" description="Low complexity" evidence="1">
    <location>
        <begin position="700"/>
        <end position="712"/>
    </location>
</feature>